<comment type="subcellular location">
    <subcellularLocation>
        <location evidence="1">Cytoplasm</location>
    </subcellularLocation>
</comment>
<dbReference type="Pfam" id="PF03610">
    <property type="entry name" value="EIIA-man"/>
    <property type="match status" value="1"/>
</dbReference>
<dbReference type="Proteomes" id="UP000321230">
    <property type="component" value="Unassembled WGS sequence"/>
</dbReference>
<evidence type="ECO:0000256" key="5">
    <source>
        <dbReference type="ARBA" id="ARBA00022679"/>
    </source>
</evidence>
<keyword evidence="7" id="KW-0418">Kinase</keyword>
<dbReference type="RefSeq" id="WP_146796334.1">
    <property type="nucleotide sequence ID" value="NZ_BARC01000008.1"/>
</dbReference>
<reference evidence="9 10" key="1">
    <citation type="submission" date="2019-07" db="EMBL/GenBank/DDBJ databases">
        <title>Whole genome shotgun sequence of Gluconobacter wancherniae NBRC 103581.</title>
        <authorList>
            <person name="Hosoyama A."/>
            <person name="Uohara A."/>
            <person name="Ohji S."/>
            <person name="Ichikawa N."/>
        </authorList>
    </citation>
    <scope>NUCLEOTIDE SEQUENCE [LARGE SCALE GENOMIC DNA]</scope>
    <source>
        <strain evidence="9 10">NBRC 103581</strain>
    </source>
</reference>
<keyword evidence="10" id="KW-1185">Reference proteome</keyword>
<dbReference type="EMBL" id="BJUZ01000002">
    <property type="protein sequence ID" value="GEK93928.1"/>
    <property type="molecule type" value="Genomic_DNA"/>
</dbReference>
<dbReference type="OrthoDB" id="9794368at2"/>
<keyword evidence="6" id="KW-0598">Phosphotransferase system</keyword>
<keyword evidence="2" id="KW-0813">Transport</keyword>
<evidence type="ECO:0000256" key="7">
    <source>
        <dbReference type="ARBA" id="ARBA00022777"/>
    </source>
</evidence>
<evidence type="ECO:0000256" key="2">
    <source>
        <dbReference type="ARBA" id="ARBA00022448"/>
    </source>
</evidence>
<feature type="domain" description="PTS EIIA type-4" evidence="8">
    <location>
        <begin position="1"/>
        <end position="123"/>
    </location>
</feature>
<name>A0A511B0E7_9PROT</name>
<dbReference type="GO" id="GO:0016301">
    <property type="term" value="F:kinase activity"/>
    <property type="evidence" value="ECO:0007669"/>
    <property type="project" value="UniProtKB-KW"/>
</dbReference>
<evidence type="ECO:0000256" key="3">
    <source>
        <dbReference type="ARBA" id="ARBA00022490"/>
    </source>
</evidence>
<comment type="caution">
    <text evidence="9">The sequence shown here is derived from an EMBL/GenBank/DDBJ whole genome shotgun (WGS) entry which is preliminary data.</text>
</comment>
<keyword evidence="5" id="KW-0808">Transferase</keyword>
<dbReference type="InterPro" id="IPR033887">
    <property type="entry name" value="PTS_IIA_man"/>
</dbReference>
<dbReference type="GO" id="GO:0009401">
    <property type="term" value="P:phosphoenolpyruvate-dependent sugar phosphotransferase system"/>
    <property type="evidence" value="ECO:0007669"/>
    <property type="project" value="UniProtKB-KW"/>
</dbReference>
<gene>
    <name evidence="9" type="ORF">GWA01_16980</name>
</gene>
<protein>
    <submittedName>
        <fullName evidence="9">PTS fructose transporter subunit IIA</fullName>
    </submittedName>
</protein>
<organism evidence="9 10">
    <name type="scientific">Gluconobacter wancherniae NBRC 103581</name>
    <dbReference type="NCBI Taxonomy" id="656744"/>
    <lineage>
        <taxon>Bacteria</taxon>
        <taxon>Pseudomonadati</taxon>
        <taxon>Pseudomonadota</taxon>
        <taxon>Alphaproteobacteria</taxon>
        <taxon>Acetobacterales</taxon>
        <taxon>Acetobacteraceae</taxon>
        <taxon>Gluconobacter</taxon>
    </lineage>
</organism>
<proteinExistence type="predicted"/>
<dbReference type="GO" id="GO:0005737">
    <property type="term" value="C:cytoplasm"/>
    <property type="evidence" value="ECO:0007669"/>
    <property type="project" value="UniProtKB-SubCell"/>
</dbReference>
<dbReference type="Gene3D" id="3.40.50.510">
    <property type="entry name" value="Phosphotransferase system, mannose-type IIA component"/>
    <property type="match status" value="1"/>
</dbReference>
<dbReference type="PROSITE" id="PS51096">
    <property type="entry name" value="PTS_EIIA_TYPE_4"/>
    <property type="match status" value="1"/>
</dbReference>
<accession>A0A511B0E7</accession>
<sequence>MIGLLLVTHGRLGEVLLETMMHVVGPQQQIGVVGVSDTDDPALLRPQADSMVNHLDTGDGVLVLTDIFGSSPSNLALALREPGRVEVVSGVNVPMLVKIAKTRGDLDLAACVEKATMAGRKYIAAASQLPAPCLHGGRIACAS</sequence>
<evidence type="ECO:0000313" key="9">
    <source>
        <dbReference type="EMBL" id="GEK93928.1"/>
    </source>
</evidence>
<evidence type="ECO:0000256" key="6">
    <source>
        <dbReference type="ARBA" id="ARBA00022683"/>
    </source>
</evidence>
<evidence type="ECO:0000259" key="8">
    <source>
        <dbReference type="PROSITE" id="PS51096"/>
    </source>
</evidence>
<dbReference type="AlphaFoldDB" id="A0A511B0E7"/>
<keyword evidence="4" id="KW-0762">Sugar transport</keyword>
<dbReference type="InterPro" id="IPR036662">
    <property type="entry name" value="PTS_EIIA_man-typ_sf"/>
</dbReference>
<dbReference type="InterPro" id="IPR004701">
    <property type="entry name" value="PTS_EIIA_man-typ"/>
</dbReference>
<dbReference type="PANTHER" id="PTHR33799:SF1">
    <property type="entry name" value="PTS SYSTEM MANNOSE-SPECIFIC EIIAB COMPONENT-RELATED"/>
    <property type="match status" value="1"/>
</dbReference>
<dbReference type="SUPFAM" id="SSF53062">
    <property type="entry name" value="PTS system fructose IIA component-like"/>
    <property type="match status" value="1"/>
</dbReference>
<dbReference type="PANTHER" id="PTHR33799">
    <property type="entry name" value="PTS PERMEASE-RELATED-RELATED"/>
    <property type="match status" value="1"/>
</dbReference>
<dbReference type="CDD" id="cd00006">
    <property type="entry name" value="PTS_IIA_man"/>
    <property type="match status" value="1"/>
</dbReference>
<evidence type="ECO:0000256" key="1">
    <source>
        <dbReference type="ARBA" id="ARBA00004496"/>
    </source>
</evidence>
<evidence type="ECO:0000256" key="4">
    <source>
        <dbReference type="ARBA" id="ARBA00022597"/>
    </source>
</evidence>
<dbReference type="GO" id="GO:0016020">
    <property type="term" value="C:membrane"/>
    <property type="evidence" value="ECO:0007669"/>
    <property type="project" value="InterPro"/>
</dbReference>
<keyword evidence="3" id="KW-0963">Cytoplasm</keyword>
<dbReference type="InterPro" id="IPR051471">
    <property type="entry name" value="Bacterial_PTS_sugar_comp"/>
</dbReference>
<evidence type="ECO:0000313" key="10">
    <source>
        <dbReference type="Proteomes" id="UP000321230"/>
    </source>
</evidence>